<dbReference type="InterPro" id="IPR057125">
    <property type="entry name" value="NXF1/2/3/5-like_LRR"/>
</dbReference>
<dbReference type="Pfam" id="PF03943">
    <property type="entry name" value="TAP_C"/>
    <property type="match status" value="1"/>
</dbReference>
<accession>A0A0D2WLB3</accession>
<dbReference type="Gene3D" id="3.10.450.50">
    <property type="match status" value="1"/>
</dbReference>
<keyword evidence="3" id="KW-0813">Transport</keyword>
<dbReference type="OrthoDB" id="25872at2759"/>
<feature type="compositionally biased region" description="Low complexity" evidence="7">
    <location>
        <begin position="150"/>
        <end position="167"/>
    </location>
</feature>
<gene>
    <name evidence="9" type="ORF">CAOG_008558</name>
</gene>
<dbReference type="CDD" id="cd14342">
    <property type="entry name" value="UBA_TAP-C"/>
    <property type="match status" value="1"/>
</dbReference>
<dbReference type="InterPro" id="IPR030217">
    <property type="entry name" value="NXF_fam"/>
</dbReference>
<name>A0A0D2WLB3_CAPO3</name>
<evidence type="ECO:0000259" key="8">
    <source>
        <dbReference type="PROSITE" id="PS51281"/>
    </source>
</evidence>
<evidence type="ECO:0000313" key="9">
    <source>
        <dbReference type="EMBL" id="KJE90583.1"/>
    </source>
</evidence>
<evidence type="ECO:0000256" key="4">
    <source>
        <dbReference type="ARBA" id="ARBA00022614"/>
    </source>
</evidence>
<dbReference type="EMBL" id="KE346361">
    <property type="protein sequence ID" value="KJE90583.1"/>
    <property type="molecule type" value="Genomic_DNA"/>
</dbReference>
<keyword evidence="10" id="KW-1185">Reference proteome</keyword>
<evidence type="ECO:0000256" key="5">
    <source>
        <dbReference type="ARBA" id="ARBA00022816"/>
    </source>
</evidence>
<dbReference type="GO" id="GO:0005634">
    <property type="term" value="C:nucleus"/>
    <property type="evidence" value="ECO:0007669"/>
    <property type="project" value="UniProtKB-SubCell"/>
</dbReference>
<feature type="domain" description="TAP-C" evidence="8">
    <location>
        <begin position="676"/>
        <end position="730"/>
    </location>
</feature>
<dbReference type="InterPro" id="IPR002075">
    <property type="entry name" value="NTF2_dom"/>
</dbReference>
<evidence type="ECO:0000256" key="7">
    <source>
        <dbReference type="SAM" id="MobiDB-lite"/>
    </source>
</evidence>
<dbReference type="SUPFAM" id="SSF52058">
    <property type="entry name" value="L domain-like"/>
    <property type="match status" value="1"/>
</dbReference>
<organism evidence="9 10">
    <name type="scientific">Capsaspora owczarzaki (strain ATCC 30864)</name>
    <dbReference type="NCBI Taxonomy" id="595528"/>
    <lineage>
        <taxon>Eukaryota</taxon>
        <taxon>Filasterea</taxon>
        <taxon>Capsaspora</taxon>
    </lineage>
</organism>
<evidence type="ECO:0000313" key="10">
    <source>
        <dbReference type="Proteomes" id="UP000008743"/>
    </source>
</evidence>
<evidence type="ECO:0000256" key="6">
    <source>
        <dbReference type="ARBA" id="ARBA00023242"/>
    </source>
</evidence>
<feature type="compositionally biased region" description="Gly residues" evidence="7">
    <location>
        <begin position="114"/>
        <end position="149"/>
    </location>
</feature>
<comment type="subcellular location">
    <subcellularLocation>
        <location evidence="1">Nucleus</location>
    </subcellularLocation>
</comment>
<dbReference type="Pfam" id="PF22602">
    <property type="entry name" value="NXF_NTF2"/>
    <property type="match status" value="1"/>
</dbReference>
<dbReference type="PROSITE" id="PS51281">
    <property type="entry name" value="TAP_C"/>
    <property type="match status" value="1"/>
</dbReference>
<dbReference type="InterPro" id="IPR005637">
    <property type="entry name" value="TAP_C_dom"/>
</dbReference>
<dbReference type="STRING" id="595528.A0A0D2WLB3"/>
<dbReference type="AlphaFoldDB" id="A0A0D2WLB3"/>
<reference evidence="10" key="1">
    <citation type="submission" date="2011-02" db="EMBL/GenBank/DDBJ databases">
        <title>The Genome Sequence of Capsaspora owczarzaki ATCC 30864.</title>
        <authorList>
            <person name="Russ C."/>
            <person name="Cuomo C."/>
            <person name="Burger G."/>
            <person name="Gray M.W."/>
            <person name="Holland P.W.H."/>
            <person name="King N."/>
            <person name="Lang F.B.F."/>
            <person name="Roger A.J."/>
            <person name="Ruiz-Trillo I."/>
            <person name="Young S.K."/>
            <person name="Zeng Q."/>
            <person name="Gargeya S."/>
            <person name="Alvarado L."/>
            <person name="Berlin A."/>
            <person name="Chapman S.B."/>
            <person name="Chen Z."/>
            <person name="Freedman E."/>
            <person name="Gellesch M."/>
            <person name="Goldberg J."/>
            <person name="Griggs A."/>
            <person name="Gujja S."/>
            <person name="Heilman E."/>
            <person name="Heiman D."/>
            <person name="Howarth C."/>
            <person name="Mehta T."/>
            <person name="Neiman D."/>
            <person name="Pearson M."/>
            <person name="Roberts A."/>
            <person name="Saif S."/>
            <person name="Shea T."/>
            <person name="Shenoy N."/>
            <person name="Sisk P."/>
            <person name="Stolte C."/>
            <person name="Sykes S."/>
            <person name="White J."/>
            <person name="Yandava C."/>
            <person name="Haas B."/>
            <person name="Nusbaum C."/>
            <person name="Birren B."/>
        </authorList>
    </citation>
    <scope>NUCLEOTIDE SEQUENCE</scope>
    <source>
        <strain evidence="10">ATCC 30864</strain>
    </source>
</reference>
<dbReference type="GO" id="GO:0016973">
    <property type="term" value="P:poly(A)+ mRNA export from nucleus"/>
    <property type="evidence" value="ECO:0007669"/>
    <property type="project" value="TreeGrafter"/>
</dbReference>
<dbReference type="GO" id="GO:0003723">
    <property type="term" value="F:RNA binding"/>
    <property type="evidence" value="ECO:0007669"/>
    <property type="project" value="TreeGrafter"/>
</dbReference>
<evidence type="ECO:0000256" key="2">
    <source>
        <dbReference type="ARBA" id="ARBA00009285"/>
    </source>
</evidence>
<dbReference type="Proteomes" id="UP000008743">
    <property type="component" value="Unassembled WGS sequence"/>
</dbReference>
<dbReference type="Gene3D" id="1.10.8.10">
    <property type="entry name" value="DNA helicase RuvA subunit, C-terminal domain"/>
    <property type="match status" value="1"/>
</dbReference>
<dbReference type="Gene3D" id="3.80.10.10">
    <property type="entry name" value="Ribonuclease Inhibitor"/>
    <property type="match status" value="1"/>
</dbReference>
<dbReference type="InParanoid" id="A0A0D2WLB3"/>
<dbReference type="PhylomeDB" id="A0A0D2WLB3"/>
<dbReference type="SMART" id="SM00804">
    <property type="entry name" value="TAP_C"/>
    <property type="match status" value="1"/>
</dbReference>
<evidence type="ECO:0000256" key="1">
    <source>
        <dbReference type="ARBA" id="ARBA00004123"/>
    </source>
</evidence>
<dbReference type="InterPro" id="IPR009060">
    <property type="entry name" value="UBA-like_sf"/>
</dbReference>
<dbReference type="PANTHER" id="PTHR10662:SF22">
    <property type="entry name" value="NUCLEAR RNA EXPORT FACTOR 1"/>
    <property type="match status" value="1"/>
</dbReference>
<keyword evidence="5" id="KW-0509">mRNA transport</keyword>
<keyword evidence="6" id="KW-0539">Nucleus</keyword>
<dbReference type="InterPro" id="IPR032710">
    <property type="entry name" value="NTF2-like_dom_sf"/>
</dbReference>
<evidence type="ECO:0000256" key="3">
    <source>
        <dbReference type="ARBA" id="ARBA00022448"/>
    </source>
</evidence>
<feature type="region of interest" description="Disordered" evidence="7">
    <location>
        <begin position="73"/>
        <end position="169"/>
    </location>
</feature>
<sequence>MLLLFFDVVCSLIKRHLDILYSFDSLCIYFSGGSLLASIRILHQMSLTGGRGRGRGRGRGDYSNVAMDAGGNAGQAAAAGAGPGMPGGRFTRSYGHDPSQAGGNGARNMNDNWRGGGQAGRGGYQRGGAGAGGDQGGGGGGSWRGGRGGYQQQSRAPSDGGANAHANAGGGGGVRVVVSGVGNASEAPLMNFFRNNAAEQFVYDRFRPRGGNVEFFVPTFAVARGLRRVAATMRFNGRQIFVIFGDDADNAMTDGTGSAAGFRGGARHGASAAGNEHGQGMGEAEQQQLLQLMSQRFNPSQLFLDLSALSSAGFQSANYVPLVNSIVQLVAGNCPQITALSLSDNNIRATAAYGALTEAAPNVQVVSLVNNNIQDIGDLEAFVGWSQLRSLGLAGNPFSQFVDDQMAYEAQLLTLFPNLVELDGVPLSVSPGSVYASSLPLNQGSYFESSNLREFVMPFLQAFVDLFNAPDRSQRQLLTCAYSADALLSYSAASGLVQGVAPQAQRGNRPHPDAVFQGAQPAVGPPVHAYREHSRNLSFVHEPNRRQALLNVGRANIVAFLSQLPFDFLPETLVVDSWSISPAVIIIQLSGELLDGAHNNDHRVFSRTMTVTATDPASDSAADGWAGCIMNDQWQLTNYLTRSGNMASLPASIGDTSFIADAPAHDQVQSAAAQDASALAFAQQLSQASGLNMTASTQLITQCNGDYNSALSLFLQLQAANQIPAEAFVA</sequence>
<comment type="similarity">
    <text evidence="2">Belongs to the NXF family.</text>
</comment>
<protein>
    <recommendedName>
        <fullName evidence="8">TAP-C domain-containing protein</fullName>
    </recommendedName>
</protein>
<dbReference type="SUPFAM" id="SSF54427">
    <property type="entry name" value="NTF2-like"/>
    <property type="match status" value="1"/>
</dbReference>
<proteinExistence type="inferred from homology"/>
<dbReference type="Pfam" id="PF24048">
    <property type="entry name" value="LRR_NXF1-5"/>
    <property type="match status" value="1"/>
</dbReference>
<dbReference type="SUPFAM" id="SSF46934">
    <property type="entry name" value="UBA-like"/>
    <property type="match status" value="1"/>
</dbReference>
<dbReference type="PANTHER" id="PTHR10662">
    <property type="entry name" value="NUCLEAR RNA EXPORT FACTOR"/>
    <property type="match status" value="1"/>
</dbReference>
<dbReference type="eggNOG" id="KOG3763">
    <property type="taxonomic scope" value="Eukaryota"/>
</dbReference>
<keyword evidence="4" id="KW-0433">Leucine-rich repeat</keyword>
<dbReference type="InterPro" id="IPR032675">
    <property type="entry name" value="LRR_dom_sf"/>
</dbReference>